<dbReference type="Proteomes" id="UP000324222">
    <property type="component" value="Unassembled WGS sequence"/>
</dbReference>
<evidence type="ECO:0000313" key="2">
    <source>
        <dbReference type="Proteomes" id="UP000324222"/>
    </source>
</evidence>
<dbReference type="AlphaFoldDB" id="A0A5B7HD68"/>
<accession>A0A5B7HD68</accession>
<organism evidence="1 2">
    <name type="scientific">Portunus trituberculatus</name>
    <name type="common">Swimming crab</name>
    <name type="synonym">Neptunus trituberculatus</name>
    <dbReference type="NCBI Taxonomy" id="210409"/>
    <lineage>
        <taxon>Eukaryota</taxon>
        <taxon>Metazoa</taxon>
        <taxon>Ecdysozoa</taxon>
        <taxon>Arthropoda</taxon>
        <taxon>Crustacea</taxon>
        <taxon>Multicrustacea</taxon>
        <taxon>Malacostraca</taxon>
        <taxon>Eumalacostraca</taxon>
        <taxon>Eucarida</taxon>
        <taxon>Decapoda</taxon>
        <taxon>Pleocyemata</taxon>
        <taxon>Brachyura</taxon>
        <taxon>Eubrachyura</taxon>
        <taxon>Portunoidea</taxon>
        <taxon>Portunidae</taxon>
        <taxon>Portuninae</taxon>
        <taxon>Portunus</taxon>
    </lineage>
</organism>
<reference evidence="1 2" key="1">
    <citation type="submission" date="2019-05" db="EMBL/GenBank/DDBJ databases">
        <title>Another draft genome of Portunus trituberculatus and its Hox gene families provides insights of decapod evolution.</title>
        <authorList>
            <person name="Jeong J.-H."/>
            <person name="Song I."/>
            <person name="Kim S."/>
            <person name="Choi T."/>
            <person name="Kim D."/>
            <person name="Ryu S."/>
            <person name="Kim W."/>
        </authorList>
    </citation>
    <scope>NUCLEOTIDE SEQUENCE [LARGE SCALE GENOMIC DNA]</scope>
    <source>
        <tissue evidence="1">Muscle</tissue>
    </source>
</reference>
<gene>
    <name evidence="1" type="ORF">E2C01_062275</name>
</gene>
<keyword evidence="2" id="KW-1185">Reference proteome</keyword>
<evidence type="ECO:0000313" key="1">
    <source>
        <dbReference type="EMBL" id="MPC68083.1"/>
    </source>
</evidence>
<proteinExistence type="predicted"/>
<dbReference type="EMBL" id="VSRR010027259">
    <property type="protein sequence ID" value="MPC68083.1"/>
    <property type="molecule type" value="Genomic_DNA"/>
</dbReference>
<comment type="caution">
    <text evidence="1">The sequence shown here is derived from an EMBL/GenBank/DDBJ whole genome shotgun (WGS) entry which is preliminary data.</text>
</comment>
<sequence length="35" mass="4005">MMFEKGSLIFIRRGATLNFSTTVNTCHYHGLEITD</sequence>
<protein>
    <submittedName>
        <fullName evidence="1">Uncharacterized protein</fullName>
    </submittedName>
</protein>
<name>A0A5B7HD68_PORTR</name>